<dbReference type="RefSeq" id="WP_019619371.1">
    <property type="nucleotide sequence ID" value="NZ_JBHUNE010000006.1"/>
</dbReference>
<dbReference type="Proteomes" id="UP001597492">
    <property type="component" value="Unassembled WGS sequence"/>
</dbReference>
<protein>
    <submittedName>
        <fullName evidence="2">Uncharacterized protein</fullName>
    </submittedName>
</protein>
<keyword evidence="3" id="KW-1185">Reference proteome</keyword>
<feature type="transmembrane region" description="Helical" evidence="1">
    <location>
        <begin position="31"/>
        <end position="56"/>
    </location>
</feature>
<evidence type="ECO:0000313" key="3">
    <source>
        <dbReference type="Proteomes" id="UP001597492"/>
    </source>
</evidence>
<reference evidence="3" key="1">
    <citation type="journal article" date="2019" name="Int. J. Syst. Evol. Microbiol.">
        <title>The Global Catalogue of Microorganisms (GCM) 10K type strain sequencing project: providing services to taxonomists for standard genome sequencing and annotation.</title>
        <authorList>
            <consortium name="The Broad Institute Genomics Platform"/>
            <consortium name="The Broad Institute Genome Sequencing Center for Infectious Disease"/>
            <person name="Wu L."/>
            <person name="Ma J."/>
        </authorList>
    </citation>
    <scope>NUCLEOTIDE SEQUENCE [LARGE SCALE GENOMIC DNA]</scope>
    <source>
        <strain evidence="3">TISTR 1514</strain>
    </source>
</reference>
<feature type="transmembrane region" description="Helical" evidence="1">
    <location>
        <begin position="63"/>
        <end position="85"/>
    </location>
</feature>
<evidence type="ECO:0000313" key="2">
    <source>
        <dbReference type="EMBL" id="MFD2758417.1"/>
    </source>
</evidence>
<keyword evidence="1" id="KW-0812">Transmembrane</keyword>
<dbReference type="EMBL" id="JBHUNE010000006">
    <property type="protein sequence ID" value="MFD2758417.1"/>
    <property type="molecule type" value="Genomic_DNA"/>
</dbReference>
<accession>A0ABW5UXI8</accession>
<keyword evidence="1" id="KW-1133">Transmembrane helix</keyword>
<gene>
    <name evidence="2" type="ORF">ACFSW7_08495</name>
</gene>
<keyword evidence="1" id="KW-0472">Membrane</keyword>
<organism evidence="2 3">
    <name type="scientific">Gulosibacter faecalis</name>
    <dbReference type="NCBI Taxonomy" id="272240"/>
    <lineage>
        <taxon>Bacteria</taxon>
        <taxon>Bacillati</taxon>
        <taxon>Actinomycetota</taxon>
        <taxon>Actinomycetes</taxon>
        <taxon>Micrococcales</taxon>
        <taxon>Microbacteriaceae</taxon>
        <taxon>Gulosibacter</taxon>
    </lineage>
</organism>
<name>A0ABW5UXI8_9MICO</name>
<evidence type="ECO:0000256" key="1">
    <source>
        <dbReference type="SAM" id="Phobius"/>
    </source>
</evidence>
<proteinExistence type="predicted"/>
<comment type="caution">
    <text evidence="2">The sequence shown here is derived from an EMBL/GenBank/DDBJ whole genome shotgun (WGS) entry which is preliminary data.</text>
</comment>
<sequence length="108" mass="11505">MEIFFAGIFGIVIGLAALALARPREAVGSALLPALGGIVALAWWVIATWGAALLGLGWLRYDAFWIWALLVVITAAVCIPTAIALPRSRAAGDADLLDRLSHRTRLRA</sequence>